<dbReference type="Pfam" id="PF13242">
    <property type="entry name" value="Hydrolase_like"/>
    <property type="match status" value="1"/>
</dbReference>
<comment type="similarity">
    <text evidence="7">Belongs to the gmhB family.</text>
</comment>
<keyword evidence="5 7" id="KW-0119">Carbohydrate metabolism</keyword>
<dbReference type="Proteomes" id="UP001501747">
    <property type="component" value="Unassembled WGS sequence"/>
</dbReference>
<name>A0ABP7TBI7_9PSEU</name>
<evidence type="ECO:0000256" key="4">
    <source>
        <dbReference type="ARBA" id="ARBA00022801"/>
    </source>
</evidence>
<reference evidence="9" key="1">
    <citation type="journal article" date="2019" name="Int. J. Syst. Evol. Microbiol.">
        <title>The Global Catalogue of Microorganisms (GCM) 10K type strain sequencing project: providing services to taxonomists for standard genome sequencing and annotation.</title>
        <authorList>
            <consortium name="The Broad Institute Genomics Platform"/>
            <consortium name="The Broad Institute Genome Sequencing Center for Infectious Disease"/>
            <person name="Wu L."/>
            <person name="Ma J."/>
        </authorList>
    </citation>
    <scope>NUCLEOTIDE SEQUENCE [LARGE SCALE GENOMIC DNA]</scope>
    <source>
        <strain evidence="9">JCM 17342</strain>
    </source>
</reference>
<evidence type="ECO:0000256" key="7">
    <source>
        <dbReference type="PIRNR" id="PIRNR004682"/>
    </source>
</evidence>
<dbReference type="PANTHER" id="PTHR42891">
    <property type="entry name" value="D-GLYCERO-BETA-D-MANNO-HEPTOSE-1,7-BISPHOSPHATE 7-PHOSPHATASE"/>
    <property type="match status" value="1"/>
</dbReference>
<dbReference type="NCBIfam" id="TIGR01549">
    <property type="entry name" value="HAD-SF-IA-v1"/>
    <property type="match status" value="1"/>
</dbReference>
<keyword evidence="3" id="KW-0479">Metal-binding</keyword>
<evidence type="ECO:0000256" key="1">
    <source>
        <dbReference type="ARBA" id="ARBA00004496"/>
    </source>
</evidence>
<dbReference type="PIRSF" id="PIRSF004682">
    <property type="entry name" value="GmhB"/>
    <property type="match status" value="1"/>
</dbReference>
<dbReference type="Gene3D" id="3.40.50.1000">
    <property type="entry name" value="HAD superfamily/HAD-like"/>
    <property type="match status" value="1"/>
</dbReference>
<dbReference type="InterPro" id="IPR006549">
    <property type="entry name" value="HAD-SF_hydro_IIIA"/>
</dbReference>
<gene>
    <name evidence="8" type="ORF">GCM10022247_55380</name>
</gene>
<evidence type="ECO:0000256" key="2">
    <source>
        <dbReference type="ARBA" id="ARBA00022490"/>
    </source>
</evidence>
<comment type="subcellular location">
    <subcellularLocation>
        <location evidence="1 7">Cytoplasm</location>
    </subcellularLocation>
</comment>
<evidence type="ECO:0000256" key="3">
    <source>
        <dbReference type="ARBA" id="ARBA00022723"/>
    </source>
</evidence>
<keyword evidence="2 7" id="KW-0963">Cytoplasm</keyword>
<evidence type="ECO:0000313" key="8">
    <source>
        <dbReference type="EMBL" id="GAA4023883.1"/>
    </source>
</evidence>
<dbReference type="NCBIfam" id="TIGR01509">
    <property type="entry name" value="HAD-SF-IA-v3"/>
    <property type="match status" value="1"/>
</dbReference>
<keyword evidence="9" id="KW-1185">Reference proteome</keyword>
<dbReference type="EMBL" id="BAABAL010000018">
    <property type="protein sequence ID" value="GAA4023883.1"/>
    <property type="molecule type" value="Genomic_DNA"/>
</dbReference>
<dbReference type="NCBIfam" id="TIGR01656">
    <property type="entry name" value="Histidinol-ppas"/>
    <property type="match status" value="1"/>
</dbReference>
<proteinExistence type="inferred from homology"/>
<comment type="caution">
    <text evidence="8">The sequence shown here is derived from an EMBL/GenBank/DDBJ whole genome shotgun (WGS) entry which is preliminary data.</text>
</comment>
<sequence length="170" mass="17772">MEIAAVLFDRDGTLVEDVPYNGNPLLVLPVPGAVGAVAAVRSRGLALGVVSNQSGIGRGLLTWDEVDAVNARVEEVFGGFDSWQLCPHAPEQGCQCRKPEPGMVLAACSELGVLPERTVVVGDIGADVEAAERAGARSVLVPTPRTLPDEVRRAPVVADDLAEAVRLVLS</sequence>
<dbReference type="InterPro" id="IPR004446">
    <property type="entry name" value="Heptose_bisP_phosphatase"/>
</dbReference>
<dbReference type="NCBIfam" id="TIGR01662">
    <property type="entry name" value="HAD-SF-IIIA"/>
    <property type="match status" value="1"/>
</dbReference>
<evidence type="ECO:0000313" key="9">
    <source>
        <dbReference type="Proteomes" id="UP001501747"/>
    </source>
</evidence>
<dbReference type="InterPro" id="IPR036412">
    <property type="entry name" value="HAD-like_sf"/>
</dbReference>
<accession>A0ABP7TBI7</accession>
<dbReference type="InterPro" id="IPR023214">
    <property type="entry name" value="HAD_sf"/>
</dbReference>
<evidence type="ECO:0000256" key="6">
    <source>
        <dbReference type="ARBA" id="ARBA00031828"/>
    </source>
</evidence>
<dbReference type="EC" id="3.1.3.-" evidence="7"/>
<protein>
    <recommendedName>
        <fullName evidence="6 7">D,D-heptose 1,7-bisphosphate phosphatase</fullName>
        <ecNumber evidence="7">3.1.3.-</ecNumber>
    </recommendedName>
</protein>
<dbReference type="InterPro" id="IPR006439">
    <property type="entry name" value="HAD-SF_hydro_IA"/>
</dbReference>
<organism evidence="8 9">
    <name type="scientific">Allokutzneria multivorans</name>
    <dbReference type="NCBI Taxonomy" id="1142134"/>
    <lineage>
        <taxon>Bacteria</taxon>
        <taxon>Bacillati</taxon>
        <taxon>Actinomycetota</taxon>
        <taxon>Actinomycetes</taxon>
        <taxon>Pseudonocardiales</taxon>
        <taxon>Pseudonocardiaceae</taxon>
        <taxon>Allokutzneria</taxon>
    </lineage>
</organism>
<dbReference type="RefSeq" id="WP_344880746.1">
    <property type="nucleotide sequence ID" value="NZ_BAABAL010000018.1"/>
</dbReference>
<dbReference type="InterPro" id="IPR006543">
    <property type="entry name" value="Histidinol-phos"/>
</dbReference>
<evidence type="ECO:0000256" key="5">
    <source>
        <dbReference type="ARBA" id="ARBA00023277"/>
    </source>
</evidence>
<dbReference type="SUPFAM" id="SSF56784">
    <property type="entry name" value="HAD-like"/>
    <property type="match status" value="1"/>
</dbReference>
<keyword evidence="4 7" id="KW-0378">Hydrolase</keyword>
<dbReference type="PANTHER" id="PTHR42891:SF1">
    <property type="entry name" value="D-GLYCERO-BETA-D-MANNO-HEPTOSE-1,7-BISPHOSPHATE 7-PHOSPHATASE"/>
    <property type="match status" value="1"/>
</dbReference>